<dbReference type="EC" id="3.6.3.31" evidence="10"/>
<keyword evidence="3 8" id="KW-0812">Transmembrane</keyword>
<keyword evidence="5 10" id="KW-0067">ATP-binding</keyword>
<dbReference type="InterPro" id="IPR003439">
    <property type="entry name" value="ABC_transporter-like_ATP-bd"/>
</dbReference>
<keyword evidence="2" id="KW-0813">Transport</keyword>
<feature type="transmembrane region" description="Helical" evidence="8">
    <location>
        <begin position="325"/>
        <end position="345"/>
    </location>
</feature>
<evidence type="ECO:0000256" key="6">
    <source>
        <dbReference type="ARBA" id="ARBA00022989"/>
    </source>
</evidence>
<evidence type="ECO:0000256" key="4">
    <source>
        <dbReference type="ARBA" id="ARBA00022741"/>
    </source>
</evidence>
<dbReference type="PANTHER" id="PTHR48041:SF139">
    <property type="entry name" value="PROTEIN SCARLET"/>
    <property type="match status" value="1"/>
</dbReference>
<dbReference type="GO" id="GO:0005524">
    <property type="term" value="F:ATP binding"/>
    <property type="evidence" value="ECO:0007669"/>
    <property type="project" value="UniProtKB-KW"/>
</dbReference>
<dbReference type="GO" id="GO:0016887">
    <property type="term" value="F:ATP hydrolysis activity"/>
    <property type="evidence" value="ECO:0007669"/>
    <property type="project" value="InterPro"/>
</dbReference>
<evidence type="ECO:0000313" key="10">
    <source>
        <dbReference type="EMBL" id="ELQ76959.1"/>
    </source>
</evidence>
<feature type="transmembrane region" description="Helical" evidence="8">
    <location>
        <begin position="446"/>
        <end position="464"/>
    </location>
</feature>
<dbReference type="EC" id="3.6.3.25" evidence="10"/>
<dbReference type="AlphaFoldDB" id="L7JZU2"/>
<evidence type="ECO:0000256" key="8">
    <source>
        <dbReference type="SAM" id="Phobius"/>
    </source>
</evidence>
<name>L7JZU2_TRAHO</name>
<dbReference type="PANTHER" id="PTHR48041">
    <property type="entry name" value="ABC TRANSPORTER G FAMILY MEMBER 28"/>
    <property type="match status" value="1"/>
</dbReference>
<dbReference type="PROSITE" id="PS50893">
    <property type="entry name" value="ABC_TRANSPORTER_2"/>
    <property type="match status" value="1"/>
</dbReference>
<evidence type="ECO:0000313" key="11">
    <source>
        <dbReference type="Proteomes" id="UP000011185"/>
    </source>
</evidence>
<dbReference type="Pfam" id="PF00005">
    <property type="entry name" value="ABC_tran"/>
    <property type="match status" value="1"/>
</dbReference>
<sequence length="465" mass="53318">MLIELKDVSIRVKNRSEKGKKVGEHILSNVCGEIRAGFTAVIGPSGCGKTTLLRTILGKVPSEYISSGEISYCGRKRVLDEWTRMTTYLDQCESVSAFLTAKECLYYAAVFSSKYTKSVIYEKIEEIAKKLSLKNVLNCAMVNLSGGQVKRVQIALELIIDMPIILLDEPTTGVDNVLAYRIIEFLKEIAGYNKIVVCSIHQPDDRTLMLFDRVILMNWGRIVYNGTVGNIARTIAENGFLNIDNLEISTYVLDFLNTGRVKYVDPSEHCQIVDNMVSKYLLTCRKHKRKYVEKKSNEFYLRFAPCFNHIIMLCKRDLKITFKPLRLQIFILILYNLLFLALPFVPLSLYKGNTSETVLNTEKQILNLEKELTNHIQSSLCFCLSNVALYINQYKNQTVFLAVKEINRHAYTITSYYIGTMLLSITYFLPVFILDLVLFRVLSRDLFDNMSLVLITLFFFSTIFF</sequence>
<feature type="transmembrane region" description="Helical" evidence="8">
    <location>
        <begin position="416"/>
        <end position="439"/>
    </location>
</feature>
<comment type="subcellular location">
    <subcellularLocation>
        <location evidence="1">Membrane</location>
        <topology evidence="1">Multi-pass membrane protein</topology>
    </subcellularLocation>
</comment>
<protein>
    <submittedName>
        <fullName evidence="10">ATP-binding Cassette (ABC) Superfamily</fullName>
        <ecNumber evidence="10">3.6.3.25</ecNumber>
        <ecNumber evidence="10">3.6.3.31</ecNumber>
        <ecNumber evidence="10">3.6.3.41</ecNumber>
    </submittedName>
</protein>
<dbReference type="OMA" id="KEISAHA"/>
<dbReference type="InParanoid" id="L7JZU2"/>
<keyword evidence="6 8" id="KW-1133">Transmembrane helix</keyword>
<dbReference type="Proteomes" id="UP000011185">
    <property type="component" value="Unassembled WGS sequence"/>
</dbReference>
<feature type="domain" description="ABC transporter" evidence="9">
    <location>
        <begin position="10"/>
        <end position="244"/>
    </location>
</feature>
<dbReference type="OrthoDB" id="66620at2759"/>
<evidence type="ECO:0000256" key="5">
    <source>
        <dbReference type="ARBA" id="ARBA00022840"/>
    </source>
</evidence>
<dbReference type="GO" id="GO:0016020">
    <property type="term" value="C:membrane"/>
    <property type="evidence" value="ECO:0007669"/>
    <property type="project" value="UniProtKB-SubCell"/>
</dbReference>
<keyword evidence="7 8" id="KW-0472">Membrane</keyword>
<dbReference type="InterPro" id="IPR003593">
    <property type="entry name" value="AAA+_ATPase"/>
</dbReference>
<gene>
    <name evidence="10" type="ORF">THOM_0057</name>
</gene>
<evidence type="ECO:0000256" key="7">
    <source>
        <dbReference type="ARBA" id="ARBA00023136"/>
    </source>
</evidence>
<dbReference type="Gene3D" id="3.40.50.300">
    <property type="entry name" value="P-loop containing nucleotide triphosphate hydrolases"/>
    <property type="match status" value="1"/>
</dbReference>
<dbReference type="GO" id="GO:0042626">
    <property type="term" value="F:ATPase-coupled transmembrane transporter activity"/>
    <property type="evidence" value="ECO:0007669"/>
    <property type="project" value="TreeGrafter"/>
</dbReference>
<dbReference type="EMBL" id="JH993801">
    <property type="protein sequence ID" value="ELQ76959.1"/>
    <property type="molecule type" value="Genomic_DNA"/>
</dbReference>
<evidence type="ECO:0000256" key="2">
    <source>
        <dbReference type="ARBA" id="ARBA00022448"/>
    </source>
</evidence>
<accession>L7JZU2</accession>
<dbReference type="SUPFAM" id="SSF52540">
    <property type="entry name" value="P-loop containing nucleoside triphosphate hydrolases"/>
    <property type="match status" value="1"/>
</dbReference>
<dbReference type="InterPro" id="IPR050352">
    <property type="entry name" value="ABCG_transporters"/>
</dbReference>
<dbReference type="SMART" id="SM00382">
    <property type="entry name" value="AAA"/>
    <property type="match status" value="1"/>
</dbReference>
<evidence type="ECO:0000256" key="3">
    <source>
        <dbReference type="ARBA" id="ARBA00022692"/>
    </source>
</evidence>
<keyword evidence="11" id="KW-1185">Reference proteome</keyword>
<keyword evidence="4" id="KW-0547">Nucleotide-binding</keyword>
<evidence type="ECO:0000259" key="9">
    <source>
        <dbReference type="PROSITE" id="PS50893"/>
    </source>
</evidence>
<reference evidence="10 11" key="1">
    <citation type="journal article" date="2012" name="PLoS Pathog.">
        <title>The genome of the obligate intracellular parasite Trachipleistophora hominis: new insights into microsporidian genome dynamics and reductive evolution.</title>
        <authorList>
            <person name="Heinz E."/>
            <person name="Williams T.A."/>
            <person name="Nakjang S."/>
            <person name="Noel C.J."/>
            <person name="Swan D.C."/>
            <person name="Goldberg A.V."/>
            <person name="Harris S.R."/>
            <person name="Weinmaier T."/>
            <person name="Markert S."/>
            <person name="Becher D."/>
            <person name="Bernhardt J."/>
            <person name="Dagan T."/>
            <person name="Hacker C."/>
            <person name="Lucocq J.M."/>
            <person name="Schweder T."/>
            <person name="Rattei T."/>
            <person name="Hall N."/>
            <person name="Hirt R.P."/>
            <person name="Embley T.M."/>
        </authorList>
    </citation>
    <scope>NUCLEOTIDE SEQUENCE [LARGE SCALE GENOMIC DNA]</scope>
</reference>
<dbReference type="HOGENOM" id="CLU_020421_1_1_1"/>
<organism evidence="10 11">
    <name type="scientific">Trachipleistophora hominis</name>
    <name type="common">Microsporidian parasite</name>
    <dbReference type="NCBI Taxonomy" id="72359"/>
    <lineage>
        <taxon>Eukaryota</taxon>
        <taxon>Fungi</taxon>
        <taxon>Fungi incertae sedis</taxon>
        <taxon>Microsporidia</taxon>
        <taxon>Pleistophoridae</taxon>
        <taxon>Trachipleistophora</taxon>
    </lineage>
</organism>
<keyword evidence="10" id="KW-0378">Hydrolase</keyword>
<dbReference type="EC" id="3.6.3.41" evidence="10"/>
<dbReference type="InterPro" id="IPR027417">
    <property type="entry name" value="P-loop_NTPase"/>
</dbReference>
<proteinExistence type="predicted"/>
<dbReference type="VEuPathDB" id="MicrosporidiaDB:THOM_0057"/>
<dbReference type="STRING" id="72359.L7JZU2"/>
<evidence type="ECO:0000256" key="1">
    <source>
        <dbReference type="ARBA" id="ARBA00004141"/>
    </source>
</evidence>